<dbReference type="SUPFAM" id="SSF103473">
    <property type="entry name" value="MFS general substrate transporter"/>
    <property type="match status" value="1"/>
</dbReference>
<evidence type="ECO:0000256" key="3">
    <source>
        <dbReference type="ARBA" id="ARBA00023136"/>
    </source>
</evidence>
<organism evidence="6 7">
    <name type="scientific">Zwartia hollandica</name>
    <dbReference type="NCBI Taxonomy" id="324606"/>
    <lineage>
        <taxon>Bacteria</taxon>
        <taxon>Pseudomonadati</taxon>
        <taxon>Pseudomonadota</taxon>
        <taxon>Betaproteobacteria</taxon>
        <taxon>Burkholderiales</taxon>
        <taxon>Alcaligenaceae</taxon>
        <taxon>Zwartia</taxon>
    </lineage>
</organism>
<feature type="transmembrane region" description="Helical" evidence="4">
    <location>
        <begin position="143"/>
        <end position="162"/>
    </location>
</feature>
<dbReference type="GO" id="GO:0005886">
    <property type="term" value="C:plasma membrane"/>
    <property type="evidence" value="ECO:0007669"/>
    <property type="project" value="TreeGrafter"/>
</dbReference>
<name>A0A953NCF3_9BURK</name>
<feature type="transmembrane region" description="Helical" evidence="4">
    <location>
        <begin position="317"/>
        <end position="339"/>
    </location>
</feature>
<feature type="transmembrane region" description="Helical" evidence="4">
    <location>
        <begin position="27"/>
        <end position="49"/>
    </location>
</feature>
<evidence type="ECO:0000313" key="6">
    <source>
        <dbReference type="EMBL" id="MBZ1351089.1"/>
    </source>
</evidence>
<keyword evidence="7" id="KW-1185">Reference proteome</keyword>
<keyword evidence="2 4" id="KW-1133">Transmembrane helix</keyword>
<protein>
    <submittedName>
        <fullName evidence="6">MFS transporter</fullName>
    </submittedName>
</protein>
<feature type="transmembrane region" description="Helical" evidence="4">
    <location>
        <begin position="83"/>
        <end position="100"/>
    </location>
</feature>
<sequence>MALWFSASAAVPSLLDAEQISVNAAAALTSAVQLGFVAGTLTSALFGLADRFDSRTIFSAAAVLGAMLNGALLAYGLDHPTAPVLRFATGVCMAGIYPVGMKLAAGWAAGNMGLLMGSLVGAVTLGSAMPHLFYAFASVSWQVPVSLASGCALIAAISIHFVQLGPKHAKSTTFHWSDLKSLLHNKPILLAQGGYLGHMWELYAMWAWLGSFLVWALPASGMQVELGQSSISLITFLVMAAGALGCLLAGLLADRFGRTLTTIGALLLSGGCALLIGFSVELGPTVVLVIAAIWGMTVVADSAQFSAATAELADPRLIGTVLTIQTSLGFLLTAGSIWFIGQAAELVGWRYAFIVLAIGPLLGALSMLTLRRQPEATKMAGGRR</sequence>
<dbReference type="EMBL" id="JAHXRI010000007">
    <property type="protein sequence ID" value="MBZ1351089.1"/>
    <property type="molecule type" value="Genomic_DNA"/>
</dbReference>
<dbReference type="PANTHER" id="PTHR23521:SF3">
    <property type="entry name" value="MFS TRANSPORTER"/>
    <property type="match status" value="1"/>
</dbReference>
<dbReference type="Proteomes" id="UP000739565">
    <property type="component" value="Unassembled WGS sequence"/>
</dbReference>
<dbReference type="Pfam" id="PF07690">
    <property type="entry name" value="MFS_1"/>
    <property type="match status" value="1"/>
</dbReference>
<evidence type="ECO:0000259" key="5">
    <source>
        <dbReference type="PROSITE" id="PS50850"/>
    </source>
</evidence>
<keyword evidence="1 4" id="KW-0812">Transmembrane</keyword>
<dbReference type="InterPro" id="IPR020846">
    <property type="entry name" value="MFS_dom"/>
</dbReference>
<evidence type="ECO:0000313" key="7">
    <source>
        <dbReference type="Proteomes" id="UP000739565"/>
    </source>
</evidence>
<dbReference type="Gene3D" id="1.20.1250.20">
    <property type="entry name" value="MFS general substrate transporter like domains"/>
    <property type="match status" value="2"/>
</dbReference>
<feature type="domain" description="Major facilitator superfamily (MFS) profile" evidence="5">
    <location>
        <begin position="187"/>
        <end position="384"/>
    </location>
</feature>
<dbReference type="AlphaFoldDB" id="A0A953NCF3"/>
<accession>A0A953NCF3</accession>
<evidence type="ECO:0000256" key="4">
    <source>
        <dbReference type="SAM" id="Phobius"/>
    </source>
</evidence>
<feature type="transmembrane region" description="Helical" evidence="4">
    <location>
        <begin position="260"/>
        <end position="280"/>
    </location>
</feature>
<dbReference type="PROSITE" id="PS50850">
    <property type="entry name" value="MFS"/>
    <property type="match status" value="1"/>
</dbReference>
<dbReference type="PANTHER" id="PTHR23521">
    <property type="entry name" value="TRANSPORTER MFS SUPERFAMILY"/>
    <property type="match status" value="1"/>
</dbReference>
<feature type="transmembrane region" description="Helical" evidence="4">
    <location>
        <begin position="56"/>
        <end position="77"/>
    </location>
</feature>
<feature type="transmembrane region" description="Helical" evidence="4">
    <location>
        <begin position="231"/>
        <end position="253"/>
    </location>
</feature>
<proteinExistence type="predicted"/>
<keyword evidence="3 4" id="KW-0472">Membrane</keyword>
<dbReference type="InterPro" id="IPR036259">
    <property type="entry name" value="MFS_trans_sf"/>
</dbReference>
<feature type="transmembrane region" description="Helical" evidence="4">
    <location>
        <begin position="202"/>
        <end position="219"/>
    </location>
</feature>
<evidence type="ECO:0000256" key="2">
    <source>
        <dbReference type="ARBA" id="ARBA00022989"/>
    </source>
</evidence>
<feature type="transmembrane region" description="Helical" evidence="4">
    <location>
        <begin position="351"/>
        <end position="370"/>
    </location>
</feature>
<feature type="transmembrane region" description="Helical" evidence="4">
    <location>
        <begin position="112"/>
        <end position="137"/>
    </location>
</feature>
<gene>
    <name evidence="6" type="ORF">KZZ10_10575</name>
</gene>
<dbReference type="GO" id="GO:0022857">
    <property type="term" value="F:transmembrane transporter activity"/>
    <property type="evidence" value="ECO:0007669"/>
    <property type="project" value="InterPro"/>
</dbReference>
<reference evidence="6" key="1">
    <citation type="submission" date="2021-07" db="EMBL/GenBank/DDBJ databases">
        <title>New genus and species of the family Alcaligenaceae.</title>
        <authorList>
            <person name="Hahn M.W."/>
        </authorList>
    </citation>
    <scope>NUCLEOTIDE SEQUENCE</scope>
    <source>
        <strain evidence="6">LF4-65</strain>
    </source>
</reference>
<dbReference type="InterPro" id="IPR011701">
    <property type="entry name" value="MFS"/>
</dbReference>
<comment type="caution">
    <text evidence="6">The sequence shown here is derived from an EMBL/GenBank/DDBJ whole genome shotgun (WGS) entry which is preliminary data.</text>
</comment>
<evidence type="ECO:0000256" key="1">
    <source>
        <dbReference type="ARBA" id="ARBA00022692"/>
    </source>
</evidence>